<keyword evidence="5" id="KW-1185">Reference proteome</keyword>
<proteinExistence type="predicted"/>
<feature type="transmembrane region" description="Helical" evidence="2">
    <location>
        <begin position="65"/>
        <end position="84"/>
    </location>
</feature>
<feature type="compositionally biased region" description="Basic and acidic residues" evidence="1">
    <location>
        <begin position="1"/>
        <end position="12"/>
    </location>
</feature>
<feature type="domain" description="Methyltransferase FkbM" evidence="3">
    <location>
        <begin position="176"/>
        <end position="340"/>
    </location>
</feature>
<dbReference type="PANTHER" id="PTHR34009:SF2">
    <property type="entry name" value="PROTEIN STAR"/>
    <property type="match status" value="1"/>
</dbReference>
<dbReference type="InterPro" id="IPR029063">
    <property type="entry name" value="SAM-dependent_MTases_sf"/>
</dbReference>
<dbReference type="Gene3D" id="3.40.50.150">
    <property type="entry name" value="Vaccinia Virus protein VP39"/>
    <property type="match status" value="1"/>
</dbReference>
<keyword evidence="2" id="KW-1133">Transmembrane helix</keyword>
<evidence type="ECO:0000313" key="5">
    <source>
        <dbReference type="Proteomes" id="UP001530377"/>
    </source>
</evidence>
<accession>A0ABD3REQ0</accession>
<dbReference type="Pfam" id="PF05050">
    <property type="entry name" value="Methyltransf_21"/>
    <property type="match status" value="1"/>
</dbReference>
<evidence type="ECO:0000256" key="2">
    <source>
        <dbReference type="SAM" id="Phobius"/>
    </source>
</evidence>
<name>A0ABD3REQ0_9STRA</name>
<dbReference type="Proteomes" id="UP001530377">
    <property type="component" value="Unassembled WGS sequence"/>
</dbReference>
<sequence>MATMADDPHYDDSEGEEEADGDKPDLVADVGGIQKKAATRRSGETQLQLGSQRPRSQIKIWRASLLRWLVAPTIILCFHGYFGISRNPILDPSIAPKLLFDHSRYQYHPPEPRNWSSESVGIGPDPECGRGPYFDQYFQKRGQRSVNNEDKTIYDKLFLHTYSQQDPQKRHTYIELGAFDGLTESNTRFFDICLNWDGILIEGNPAKFPSLLKNRPHAHRLNFAPGCSTNSTNETIPFHAVVFTNGGLAGFAKDYPEGYNIVQVPCGSLTPVLQELAPNGIDFFSLDVEGSEPLIVGNIEFGKVYIHVLMIESWNNHCPREPNKCETRIKTREIMQKAGYHRFSNIIQKSDLYVHPESPYLTLLPSDQYQMHA</sequence>
<evidence type="ECO:0000259" key="3">
    <source>
        <dbReference type="Pfam" id="PF05050"/>
    </source>
</evidence>
<dbReference type="EMBL" id="JALLPB020000343">
    <property type="protein sequence ID" value="KAL3810256.1"/>
    <property type="molecule type" value="Genomic_DNA"/>
</dbReference>
<comment type="caution">
    <text evidence="4">The sequence shown here is derived from an EMBL/GenBank/DDBJ whole genome shotgun (WGS) entry which is preliminary data.</text>
</comment>
<protein>
    <recommendedName>
        <fullName evidence="3">Methyltransferase FkbM domain-containing protein</fullName>
    </recommendedName>
</protein>
<feature type="region of interest" description="Disordered" evidence="1">
    <location>
        <begin position="1"/>
        <end position="51"/>
    </location>
</feature>
<keyword evidence="2" id="KW-0472">Membrane</keyword>
<evidence type="ECO:0000256" key="1">
    <source>
        <dbReference type="SAM" id="MobiDB-lite"/>
    </source>
</evidence>
<dbReference type="InterPro" id="IPR053202">
    <property type="entry name" value="EGF_Rcpt_Signaling_Reg"/>
</dbReference>
<evidence type="ECO:0000313" key="4">
    <source>
        <dbReference type="EMBL" id="KAL3810256.1"/>
    </source>
</evidence>
<dbReference type="PANTHER" id="PTHR34009">
    <property type="entry name" value="PROTEIN STAR"/>
    <property type="match status" value="1"/>
</dbReference>
<keyword evidence="2" id="KW-0812">Transmembrane</keyword>
<dbReference type="SUPFAM" id="SSF53335">
    <property type="entry name" value="S-adenosyl-L-methionine-dependent methyltransferases"/>
    <property type="match status" value="1"/>
</dbReference>
<dbReference type="InterPro" id="IPR006342">
    <property type="entry name" value="FkbM_mtfrase"/>
</dbReference>
<organism evidence="4 5">
    <name type="scientific">Cyclostephanos tholiformis</name>
    <dbReference type="NCBI Taxonomy" id="382380"/>
    <lineage>
        <taxon>Eukaryota</taxon>
        <taxon>Sar</taxon>
        <taxon>Stramenopiles</taxon>
        <taxon>Ochrophyta</taxon>
        <taxon>Bacillariophyta</taxon>
        <taxon>Coscinodiscophyceae</taxon>
        <taxon>Thalassiosirophycidae</taxon>
        <taxon>Stephanodiscales</taxon>
        <taxon>Stephanodiscaceae</taxon>
        <taxon>Cyclostephanos</taxon>
    </lineage>
</organism>
<gene>
    <name evidence="4" type="ORF">ACHAXA_008746</name>
</gene>
<reference evidence="4 5" key="1">
    <citation type="submission" date="2024-10" db="EMBL/GenBank/DDBJ databases">
        <title>Updated reference genomes for cyclostephanoid diatoms.</title>
        <authorList>
            <person name="Roberts W.R."/>
            <person name="Alverson A.J."/>
        </authorList>
    </citation>
    <scope>NUCLEOTIDE SEQUENCE [LARGE SCALE GENOMIC DNA]</scope>
    <source>
        <strain evidence="4 5">AJA228-03</strain>
    </source>
</reference>
<dbReference type="AlphaFoldDB" id="A0ABD3REQ0"/>